<dbReference type="GeneID" id="78478018"/>
<keyword evidence="2" id="KW-0472">Membrane</keyword>
<evidence type="ECO:0000313" key="3">
    <source>
        <dbReference type="EMBL" id="AMK54425.1"/>
    </source>
</evidence>
<dbReference type="STRING" id="1702221.AALO17_12910"/>
<feature type="region of interest" description="Disordered" evidence="1">
    <location>
        <begin position="50"/>
        <end position="77"/>
    </location>
</feature>
<reference evidence="3 4" key="1">
    <citation type="journal article" date="2016" name="Gut Pathog.">
        <title>Whole genome sequencing of "Faecalibaculum rodentium" ALO17, isolated from C57BL/6J laboratory mouse feces.</title>
        <authorList>
            <person name="Lim S."/>
            <person name="Chang D.H."/>
            <person name="Ahn S."/>
            <person name="Kim B.C."/>
        </authorList>
    </citation>
    <scope>NUCLEOTIDE SEQUENCE [LARGE SCALE GENOMIC DNA]</scope>
    <source>
        <strain evidence="3 4">Alo17</strain>
    </source>
</reference>
<evidence type="ECO:0000313" key="4">
    <source>
        <dbReference type="Proteomes" id="UP000069771"/>
    </source>
</evidence>
<evidence type="ECO:0008006" key="5">
    <source>
        <dbReference type="Google" id="ProtNLM"/>
    </source>
</evidence>
<evidence type="ECO:0000256" key="1">
    <source>
        <dbReference type="SAM" id="MobiDB-lite"/>
    </source>
</evidence>
<gene>
    <name evidence="3" type="ORF">AALO17_12910</name>
</gene>
<dbReference type="KEGG" id="fro:AALO17_12910"/>
<accession>A0A140DUU8</accession>
<organism evidence="3 4">
    <name type="scientific">Faecalibaculum rodentium</name>
    <dbReference type="NCBI Taxonomy" id="1702221"/>
    <lineage>
        <taxon>Bacteria</taxon>
        <taxon>Bacillati</taxon>
        <taxon>Bacillota</taxon>
        <taxon>Erysipelotrichia</taxon>
        <taxon>Erysipelotrichales</taxon>
        <taxon>Erysipelotrichaceae</taxon>
        <taxon>Faecalibaculum</taxon>
    </lineage>
</organism>
<dbReference type="EMBL" id="CP011391">
    <property type="protein sequence ID" value="AMK54425.1"/>
    <property type="molecule type" value="Genomic_DNA"/>
</dbReference>
<feature type="transmembrane region" description="Helical" evidence="2">
    <location>
        <begin position="12"/>
        <end position="43"/>
    </location>
</feature>
<dbReference type="Proteomes" id="UP000069771">
    <property type="component" value="Chromosome"/>
</dbReference>
<sequence>MKQNPWRQRLLLLSAILIVFGFLTMPLGLLGLIFGLYCLWYGLQLKPESTSRPERARPRQTMSRPQSMSSTGVRPPLPEDRIAEYRSRIRELESLEHQADRRLAGMTEYLNQLFADSQITKDRYLGIVRKAEDITDVNLKKARTALAMFADGPVTPQRLEILDGYVQSSREMLAKIDGVVTELMRAEQSDQLRNTQHIEEAMNELKETARYYAQS</sequence>
<keyword evidence="2" id="KW-1133">Transmembrane helix</keyword>
<keyword evidence="2" id="KW-0812">Transmembrane</keyword>
<keyword evidence="4" id="KW-1185">Reference proteome</keyword>
<evidence type="ECO:0000256" key="2">
    <source>
        <dbReference type="SAM" id="Phobius"/>
    </source>
</evidence>
<feature type="compositionally biased region" description="Polar residues" evidence="1">
    <location>
        <begin position="60"/>
        <end position="72"/>
    </location>
</feature>
<dbReference type="AlphaFoldDB" id="A0A140DUU8"/>
<name>A0A140DUU8_9FIRM</name>
<dbReference type="RefSeq" id="WP_067556789.1">
    <property type="nucleotide sequence ID" value="NZ_CALFTW010000077.1"/>
</dbReference>
<protein>
    <recommendedName>
        <fullName evidence="5">5-bromo-4-chloroindolyl phosphate hydrolysis protein</fullName>
    </recommendedName>
</protein>
<proteinExistence type="predicted"/>